<dbReference type="EMBL" id="CP001322">
    <property type="protein sequence ID" value="ACL04368.1"/>
    <property type="molecule type" value="Genomic_DNA"/>
</dbReference>
<dbReference type="InterPro" id="IPR002763">
    <property type="entry name" value="DUF72"/>
</dbReference>
<name>B8FIX7_DESAL</name>
<dbReference type="SUPFAM" id="SSF117396">
    <property type="entry name" value="TM1631-like"/>
    <property type="match status" value="1"/>
</dbReference>
<reference evidence="1 2" key="1">
    <citation type="journal article" date="2012" name="Environ. Microbiol.">
        <title>The genome sequence of Desulfatibacillum alkenivorans AK-01: a blueprint for anaerobic alkane oxidation.</title>
        <authorList>
            <person name="Callaghan A.V."/>
            <person name="Morris B.E."/>
            <person name="Pereira I.A."/>
            <person name="McInerney M.J."/>
            <person name="Austin R.N."/>
            <person name="Groves J.T."/>
            <person name="Kukor J.J."/>
            <person name="Suflita J.M."/>
            <person name="Young L.Y."/>
            <person name="Zylstra G.J."/>
            <person name="Wawrik B."/>
        </authorList>
    </citation>
    <scope>NUCLEOTIDE SEQUENCE [LARGE SCALE GENOMIC DNA]</scope>
    <source>
        <strain evidence="1 2">AK-01</strain>
    </source>
</reference>
<dbReference type="HOGENOM" id="CLU_046519_0_1_7"/>
<dbReference type="PANTHER" id="PTHR30348:SF13">
    <property type="entry name" value="UPF0759 PROTEIN YUNF"/>
    <property type="match status" value="1"/>
</dbReference>
<dbReference type="PANTHER" id="PTHR30348">
    <property type="entry name" value="UNCHARACTERIZED PROTEIN YECE"/>
    <property type="match status" value="1"/>
</dbReference>
<dbReference type="Gene3D" id="3.20.20.410">
    <property type="entry name" value="Protein of unknown function UPF0759"/>
    <property type="match status" value="1"/>
</dbReference>
<dbReference type="Pfam" id="PF01904">
    <property type="entry name" value="DUF72"/>
    <property type="match status" value="1"/>
</dbReference>
<dbReference type="KEGG" id="dal:Dalk_2676"/>
<keyword evidence="2" id="KW-1185">Reference proteome</keyword>
<evidence type="ECO:0000313" key="2">
    <source>
        <dbReference type="Proteomes" id="UP000000739"/>
    </source>
</evidence>
<dbReference type="Proteomes" id="UP000000739">
    <property type="component" value="Chromosome"/>
</dbReference>
<proteinExistence type="predicted"/>
<sequence>MIRVGAAGWTHASLAGERAFYPPGLGQRDFLKYYASRFSTVETASTFFRIPTMEIVSHWVNQTPDHFIFHFQVPGMLTGFPIIPKNLPGIIARDLDAKLLKKRQIQAFPKQILEMGFDMFTAAMRPAMESGKLGAVVCRFPPWFEPNESSFAYLDLMDDKTRGLARAVEFLNTGWQRPEAFSQAIAFFKPRNIAFAATDSFRIRNYSGRGGLTSQLAYLRFSGRSQGSRYLYSQPDLHPWLARTFAANSRAKNVYAVFACRQGMDAVLNARLFLNMLKWEAKQRQDDKKKRTAA</sequence>
<accession>B8FIX7</accession>
<evidence type="ECO:0008006" key="3">
    <source>
        <dbReference type="Google" id="ProtNLM"/>
    </source>
</evidence>
<dbReference type="eggNOG" id="COG1801">
    <property type="taxonomic scope" value="Bacteria"/>
</dbReference>
<dbReference type="RefSeq" id="WP_015947438.1">
    <property type="nucleotide sequence ID" value="NC_011768.1"/>
</dbReference>
<organism evidence="1 2">
    <name type="scientific">Desulfatibacillum aliphaticivorans</name>
    <dbReference type="NCBI Taxonomy" id="218208"/>
    <lineage>
        <taxon>Bacteria</taxon>
        <taxon>Pseudomonadati</taxon>
        <taxon>Thermodesulfobacteriota</taxon>
        <taxon>Desulfobacteria</taxon>
        <taxon>Desulfobacterales</taxon>
        <taxon>Desulfatibacillaceae</taxon>
        <taxon>Desulfatibacillum</taxon>
    </lineage>
</organism>
<gene>
    <name evidence="1" type="ordered locus">Dalk_2676</name>
</gene>
<dbReference type="InterPro" id="IPR036520">
    <property type="entry name" value="UPF0759_sf"/>
</dbReference>
<evidence type="ECO:0000313" key="1">
    <source>
        <dbReference type="EMBL" id="ACL04368.1"/>
    </source>
</evidence>
<protein>
    <recommendedName>
        <fullName evidence="3">DUF72 domain-containing protein</fullName>
    </recommendedName>
</protein>
<dbReference type="AlphaFoldDB" id="B8FIX7"/>